<evidence type="ECO:0000313" key="4">
    <source>
        <dbReference type="Proteomes" id="UP000182312"/>
    </source>
</evidence>
<dbReference type="STRING" id="376733.SAMN04487972_12211"/>
<dbReference type="Gene3D" id="3.10.129.10">
    <property type="entry name" value="Hotdog Thioesterase"/>
    <property type="match status" value="1"/>
</dbReference>
<keyword evidence="3" id="KW-1185">Reference proteome</keyword>
<dbReference type="PANTHER" id="PTHR12475:SF4">
    <property type="entry name" value="PROTEIN THEM6"/>
    <property type="match status" value="1"/>
</dbReference>
<sequence length="190" mass="21927">MYPLLRFAKEVIKFRRAPRIDMLEAHVSTHRCWPWDLDPWIELNNGRTLTLYDLGRLPMIVRTGMVDTMKANRWGITVAGNSVRYRRRIRAFDRFTMVSRVLGWDARFLYMEQSMWRKGECCNHMLLRGAITSENGILAPAEMLKAAGRDPEGPPLPGWVQAWIAADAQRPWPPELPAIKPAERNSDLPA</sequence>
<dbReference type="AlphaFoldDB" id="A0A099EYM4"/>
<dbReference type="Proteomes" id="UP000029846">
    <property type="component" value="Unassembled WGS sequence"/>
</dbReference>
<evidence type="ECO:0000313" key="2">
    <source>
        <dbReference type="EMBL" id="SFA58787.1"/>
    </source>
</evidence>
<reference evidence="1 3" key="1">
    <citation type="submission" date="2014-09" db="EMBL/GenBank/DDBJ databases">
        <authorList>
            <person name="McGinnis J.M."/>
            <person name="Wolfgang W.J."/>
        </authorList>
    </citation>
    <scope>NUCLEOTIDE SEQUENCE [LARGE SCALE GENOMIC DNA]</scope>
    <source>
        <strain evidence="1 3">JCM 14014</strain>
    </source>
</reference>
<reference evidence="1 3" key="2">
    <citation type="submission" date="2014-10" db="EMBL/GenBank/DDBJ databases">
        <title>Paracoccus sanguinis sp. nov., isolated from clinical specimens of New York State patients.</title>
        <authorList>
            <person name="Mingle L.A."/>
            <person name="Cole J.A."/>
            <person name="Lapierre P."/>
            <person name="Musser K.A."/>
        </authorList>
    </citation>
    <scope>NUCLEOTIDE SEQUENCE [LARGE SCALE GENOMIC DNA]</scope>
    <source>
        <strain evidence="1 3">JCM 14014</strain>
    </source>
</reference>
<dbReference type="RefSeq" id="WP_036742491.1">
    <property type="nucleotide sequence ID" value="NZ_FOJO01000022.1"/>
</dbReference>
<dbReference type="EMBL" id="JRKN01000022">
    <property type="protein sequence ID" value="KGJ03344.1"/>
    <property type="molecule type" value="Genomic_DNA"/>
</dbReference>
<dbReference type="InterPro" id="IPR029069">
    <property type="entry name" value="HotDog_dom_sf"/>
</dbReference>
<dbReference type="PANTHER" id="PTHR12475">
    <property type="match status" value="1"/>
</dbReference>
<dbReference type="SUPFAM" id="SSF54637">
    <property type="entry name" value="Thioesterase/thiol ester dehydrase-isomerase"/>
    <property type="match status" value="1"/>
</dbReference>
<accession>A0A099EYM4</accession>
<dbReference type="OrthoDB" id="3727779at2"/>
<dbReference type="InterPro" id="IPR051490">
    <property type="entry name" value="THEM6_lcsJ_thioesterase"/>
</dbReference>
<reference evidence="2 4" key="3">
    <citation type="submission" date="2016-10" db="EMBL/GenBank/DDBJ databases">
        <authorList>
            <person name="de Groot N.N."/>
        </authorList>
    </citation>
    <scope>NUCLEOTIDE SEQUENCE [LARGE SCALE GENOMIC DNA]</scope>
    <source>
        <strain evidence="2 4">CGMCC 1.6117</strain>
    </source>
</reference>
<dbReference type="Proteomes" id="UP000182312">
    <property type="component" value="Unassembled WGS sequence"/>
</dbReference>
<organism evidence="1 3">
    <name type="scientific">Paracoccus halophilus</name>
    <dbReference type="NCBI Taxonomy" id="376733"/>
    <lineage>
        <taxon>Bacteria</taxon>
        <taxon>Pseudomonadati</taxon>
        <taxon>Pseudomonadota</taxon>
        <taxon>Alphaproteobacteria</taxon>
        <taxon>Rhodobacterales</taxon>
        <taxon>Paracoccaceae</taxon>
        <taxon>Paracoccus</taxon>
    </lineage>
</organism>
<evidence type="ECO:0000313" key="1">
    <source>
        <dbReference type="EMBL" id="KGJ03344.1"/>
    </source>
</evidence>
<name>A0A099EYM4_9RHOB</name>
<dbReference type="EMBL" id="FOJO01000022">
    <property type="protein sequence ID" value="SFA58787.1"/>
    <property type="molecule type" value="Genomic_DNA"/>
</dbReference>
<dbReference type="CDD" id="cd00586">
    <property type="entry name" value="4HBT"/>
    <property type="match status" value="1"/>
</dbReference>
<dbReference type="Pfam" id="PF13279">
    <property type="entry name" value="4HBT_2"/>
    <property type="match status" value="1"/>
</dbReference>
<proteinExistence type="predicted"/>
<dbReference type="eggNOG" id="COG0824">
    <property type="taxonomic scope" value="Bacteria"/>
</dbReference>
<evidence type="ECO:0000313" key="3">
    <source>
        <dbReference type="Proteomes" id="UP000029846"/>
    </source>
</evidence>
<gene>
    <name evidence="1" type="ORF">IT41_14355</name>
    <name evidence="2" type="ORF">SAMN04487972_12211</name>
</gene>
<protein>
    <submittedName>
        <fullName evidence="2">Acyl-CoA thioesterase FadM</fullName>
    </submittedName>
    <submittedName>
        <fullName evidence="1">Thioeseterase</fullName>
    </submittedName>
</protein>